<dbReference type="RefSeq" id="NP_001279926.1">
    <property type="nucleotide sequence ID" value="NM_001292997.1"/>
</dbReference>
<dbReference type="KEGG" id="cmk:103180528"/>
<keyword evidence="5" id="KW-1185">Reference proteome</keyword>
<reference evidence="5" key="2">
    <citation type="journal article" date="2007" name="PLoS Biol.">
        <title>Survey sequencing and comparative analysis of the elephant shark (Callorhinchus milii) genome.</title>
        <authorList>
            <person name="Venkatesh B."/>
            <person name="Kirkness E.F."/>
            <person name="Loh Y.H."/>
            <person name="Halpern A.L."/>
            <person name="Lee A.P."/>
            <person name="Johnson J."/>
            <person name="Dandona N."/>
            <person name="Viswanathan L.D."/>
            <person name="Tay A."/>
            <person name="Venter J.C."/>
            <person name="Strausberg R.L."/>
            <person name="Brenner S."/>
        </authorList>
    </citation>
    <scope>NUCLEOTIDE SEQUENCE [LARGE SCALE GENOMIC DNA]</scope>
</reference>
<feature type="signal peptide" evidence="2">
    <location>
        <begin position="1"/>
        <end position="18"/>
    </location>
</feature>
<keyword evidence="1" id="KW-0472">Membrane</keyword>
<keyword evidence="1" id="KW-0812">Transmembrane</keyword>
<dbReference type="PANTHER" id="PTHR15446">
    <property type="entry name" value="UROPLAKIN III"/>
    <property type="match status" value="1"/>
</dbReference>
<protein>
    <submittedName>
        <fullName evidence="4">Uroplakin 3B like 1</fullName>
    </submittedName>
    <submittedName>
        <fullName evidence="3">Uroplakin 3B-like protein</fullName>
    </submittedName>
</protein>
<dbReference type="GeneTree" id="ENSGT00940000153392"/>
<dbReference type="CTD" id="100134938"/>
<organism evidence="3">
    <name type="scientific">Callorhinchus milii</name>
    <name type="common">Ghost shark</name>
    <dbReference type="NCBI Taxonomy" id="7868"/>
    <lineage>
        <taxon>Eukaryota</taxon>
        <taxon>Metazoa</taxon>
        <taxon>Chordata</taxon>
        <taxon>Craniata</taxon>
        <taxon>Vertebrata</taxon>
        <taxon>Chondrichthyes</taxon>
        <taxon>Holocephali</taxon>
        <taxon>Chimaeriformes</taxon>
        <taxon>Callorhinchidae</taxon>
        <taxon>Callorhinchus</taxon>
    </lineage>
</organism>
<reference evidence="3" key="3">
    <citation type="journal article" date="2012" name="PLoS ONE">
        <title>Sequencing and Analysis of Full-Length cDNAs, 5'-ESTs and 3'-ESTs from a Cartilaginous Fish, the Elephant Shark (Callorhinchus milii).</title>
        <authorList>
            <person name="Tan Y.Y."/>
            <person name="Kodzius R."/>
            <person name="Tay B.H."/>
            <person name="Tay A."/>
            <person name="Brenner S."/>
            <person name="Venkatesh B."/>
        </authorList>
    </citation>
    <scope>NUCLEOTIDE SEQUENCE</scope>
    <source>
        <tissue evidence="3">Gills</tissue>
    </source>
</reference>
<gene>
    <name evidence="4" type="primary">upk3bl1</name>
</gene>
<dbReference type="Proteomes" id="UP000314986">
    <property type="component" value="Unassembled WGS sequence"/>
</dbReference>
<dbReference type="EMBL" id="JX052284">
    <property type="protein sequence ID" value="AFK10512.1"/>
    <property type="molecule type" value="mRNA"/>
</dbReference>
<dbReference type="InterPro" id="IPR024831">
    <property type="entry name" value="Uroplakin-3"/>
</dbReference>
<sequence length="260" mass="28867">MKLFLLALLLCSLKGVDSMVKNYTPEVTNANLAGRITATTITFQQPLCQFDSEINATPGLIFWLVVANSQRGQNTFDAITFVQPSLMTHQTASTADYYLTLRTLAERYLCPPTSSSNGEMYFVRVGQETTCRTETCNVPLNNSKSYSVKFILINPSLQNSPNVIAQTNWSSFISLKTVVEPRNIDPSPRGRSAGMIVITAILSVLLFLLLAFFVAMLLMVCCRSTGKSDISEPIPRWGSLKRYNTHNLKDTNIGPYAMKI</sequence>
<evidence type="ECO:0000256" key="2">
    <source>
        <dbReference type="SAM" id="SignalP"/>
    </source>
</evidence>
<dbReference type="AlphaFoldDB" id="K4FXR3"/>
<evidence type="ECO:0000256" key="1">
    <source>
        <dbReference type="SAM" id="Phobius"/>
    </source>
</evidence>
<name>K4FXR3_CALMI</name>
<dbReference type="GO" id="GO:0016020">
    <property type="term" value="C:membrane"/>
    <property type="evidence" value="ECO:0007669"/>
    <property type="project" value="TreeGrafter"/>
</dbReference>
<dbReference type="OMA" id="IYTCYDT"/>
<proteinExistence type="evidence at transcript level"/>
<feature type="chain" id="PRO_5044735224" evidence="2">
    <location>
        <begin position="19"/>
        <end position="260"/>
    </location>
</feature>
<evidence type="ECO:0000313" key="4">
    <source>
        <dbReference type="Ensembl" id="ENSCMIP00000028567.1"/>
    </source>
</evidence>
<reference evidence="5" key="4">
    <citation type="journal article" date="2014" name="Nature">
        <title>Elephant shark genome provides unique insights into gnathostome evolution.</title>
        <authorList>
            <consortium name="International Elephant Shark Genome Sequencing Consortium"/>
            <person name="Venkatesh B."/>
            <person name="Lee A.P."/>
            <person name="Ravi V."/>
            <person name="Maurya A.K."/>
            <person name="Lian M.M."/>
            <person name="Swann J.B."/>
            <person name="Ohta Y."/>
            <person name="Flajnik M.F."/>
            <person name="Sutoh Y."/>
            <person name="Kasahara M."/>
            <person name="Hoon S."/>
            <person name="Gangu V."/>
            <person name="Roy S.W."/>
            <person name="Irimia M."/>
            <person name="Korzh V."/>
            <person name="Kondrychyn I."/>
            <person name="Lim Z.W."/>
            <person name="Tay B.H."/>
            <person name="Tohari S."/>
            <person name="Kong K.W."/>
            <person name="Ho S."/>
            <person name="Lorente-Galdos B."/>
            <person name="Quilez J."/>
            <person name="Marques-Bonet T."/>
            <person name="Raney B.J."/>
            <person name="Ingham P.W."/>
            <person name="Tay A."/>
            <person name="Hillier L.W."/>
            <person name="Minx P."/>
            <person name="Boehm T."/>
            <person name="Wilson R.K."/>
            <person name="Brenner S."/>
            <person name="Warren W.C."/>
        </authorList>
    </citation>
    <scope>NUCLEOTIDE SEQUENCE [LARGE SCALE GENOMIC DNA]</scope>
</reference>
<dbReference type="Ensembl" id="ENSCMIT00000029019.1">
    <property type="protein sequence ID" value="ENSCMIP00000028567.1"/>
    <property type="gene ID" value="ENSCMIG00000012381.1"/>
</dbReference>
<dbReference type="OrthoDB" id="9939598at2759"/>
<accession>K4FXR3</accession>
<dbReference type="STRING" id="7868.ENSCMIP00000028567"/>
<reference evidence="4" key="5">
    <citation type="submission" date="2025-05" db="UniProtKB">
        <authorList>
            <consortium name="Ensembl"/>
        </authorList>
    </citation>
    <scope>IDENTIFICATION</scope>
</reference>
<dbReference type="PANTHER" id="PTHR15446:SF2">
    <property type="entry name" value="UROPLAKIN-3B-LIKE PROTEIN 1-RELATED"/>
    <property type="match status" value="1"/>
</dbReference>
<keyword evidence="1" id="KW-1133">Transmembrane helix</keyword>
<reference evidence="5" key="1">
    <citation type="journal article" date="2006" name="Science">
        <title>Ancient noncoding elements conserved in the human genome.</title>
        <authorList>
            <person name="Venkatesh B."/>
            <person name="Kirkness E.F."/>
            <person name="Loh Y.H."/>
            <person name="Halpern A.L."/>
            <person name="Lee A.P."/>
            <person name="Johnson J."/>
            <person name="Dandona N."/>
            <person name="Viswanathan L.D."/>
            <person name="Tay A."/>
            <person name="Venter J.C."/>
            <person name="Strausberg R.L."/>
            <person name="Brenner S."/>
        </authorList>
    </citation>
    <scope>NUCLEOTIDE SEQUENCE [LARGE SCALE GENOMIC DNA]</scope>
</reference>
<evidence type="ECO:0000313" key="3">
    <source>
        <dbReference type="EMBL" id="AFK10512.1"/>
    </source>
</evidence>
<keyword evidence="2" id="KW-0732">Signal</keyword>
<dbReference type="GeneID" id="103180528"/>
<feature type="transmembrane region" description="Helical" evidence="1">
    <location>
        <begin position="193"/>
        <end position="220"/>
    </location>
</feature>
<evidence type="ECO:0000313" key="5">
    <source>
        <dbReference type="Proteomes" id="UP000314986"/>
    </source>
</evidence>